<gene>
    <name evidence="7" type="ordered locus">Mmwyl1_0482</name>
</gene>
<proteinExistence type="predicted"/>
<dbReference type="InterPro" id="IPR013686">
    <property type="entry name" value="Polypept-transport_assoc_ShlB"/>
</dbReference>
<organism evidence="7">
    <name type="scientific">Marinomonas sp. (strain MWYL1)</name>
    <dbReference type="NCBI Taxonomy" id="400668"/>
    <lineage>
        <taxon>Bacteria</taxon>
        <taxon>Pseudomonadati</taxon>
        <taxon>Pseudomonadota</taxon>
        <taxon>Gammaproteobacteria</taxon>
        <taxon>Oceanospirillales</taxon>
        <taxon>Oceanospirillaceae</taxon>
        <taxon>Marinomonas</taxon>
    </lineage>
</organism>
<dbReference type="PANTHER" id="PTHR34597">
    <property type="entry name" value="SLR1661 PROTEIN"/>
    <property type="match status" value="1"/>
</dbReference>
<keyword evidence="2" id="KW-0812">Transmembrane</keyword>
<dbReference type="Pfam" id="PF08479">
    <property type="entry name" value="POTRA_2"/>
    <property type="match status" value="1"/>
</dbReference>
<dbReference type="GO" id="GO:0098046">
    <property type="term" value="C:type V protein secretion system complex"/>
    <property type="evidence" value="ECO:0007669"/>
    <property type="project" value="TreeGrafter"/>
</dbReference>
<evidence type="ECO:0000256" key="4">
    <source>
        <dbReference type="SAM" id="SignalP"/>
    </source>
</evidence>
<dbReference type="InterPro" id="IPR005565">
    <property type="entry name" value="Hemolysn_activator_HlyB_C"/>
</dbReference>
<dbReference type="GO" id="GO:0008320">
    <property type="term" value="F:protein transmembrane transporter activity"/>
    <property type="evidence" value="ECO:0007669"/>
    <property type="project" value="TreeGrafter"/>
</dbReference>
<dbReference type="KEGG" id="mmw:Mmwyl1_0482"/>
<evidence type="ECO:0000256" key="1">
    <source>
        <dbReference type="ARBA" id="ARBA00022452"/>
    </source>
</evidence>
<dbReference type="STRING" id="400668.Mmwyl1_0482"/>
<keyword evidence="3" id="KW-0998">Cell outer membrane</keyword>
<sequence length="579" mass="61416">MMLSNKFTPIATALVVTGLTAFPLSAFAETASQVTQPSYAPAVTSPAQGVLDLPATSNLTAPAGADTLFVTPSGLTVEGQLPELQSETAKIETSIKDQRVSGSELFAAAQALEAAYVRAGYLLARVTLPPQTIADGMALKLIVTLGYVEGIDASAFDGTTRRRIEAVLQPLVGNRALTNRELERRLLLAGDIPGVLLQSTLKAGEKMGATVIVVDGRANPVLFSASFDNSLSDGLGNYNASLGANFNNMFGLGEVGYVQLGGYPGSKNSMFNSDPRNRQMVVGFTLPLTINGLWLNVEGVDSRTHPTSNLNFTMLDEYQRFSAKLGYNWLRSRNLNTSSEIGFGMSNETQIVEMSKARTDWSKDALRVLRFTQNADMYATWGGFISGNATVSFGLDSFGARQGTTALPMSRSGAEPDFSKLELSGRYSQGLANNQVQWSVAVKGQTSFGNVMASSEQFGLGGFDGLSAFEGGALMGDSGAMVRTELTLPLVLPSIASSPSLGAAVAPYVFGAAGFTELEQVTAVENATNHANSFGVGLRFGVSQVESVLGTTLTLEYAHGNQDNGPSDNRFNLRWLAQF</sequence>
<dbReference type="Gene3D" id="3.10.20.310">
    <property type="entry name" value="membrane protein fhac"/>
    <property type="match status" value="1"/>
</dbReference>
<dbReference type="HOGENOM" id="CLU_021521_2_0_6"/>
<evidence type="ECO:0000259" key="6">
    <source>
        <dbReference type="Pfam" id="PF08479"/>
    </source>
</evidence>
<feature type="domain" description="Polypeptide-transport-associated ShlB-type" evidence="6">
    <location>
        <begin position="87"/>
        <end position="144"/>
    </location>
</feature>
<dbReference type="Pfam" id="PF03865">
    <property type="entry name" value="ShlB"/>
    <property type="match status" value="1"/>
</dbReference>
<feature type="chain" id="PRO_5002701469" evidence="4">
    <location>
        <begin position="29"/>
        <end position="579"/>
    </location>
</feature>
<name>A6VSJ0_MARMS</name>
<keyword evidence="1" id="KW-1134">Transmembrane beta strand</keyword>
<reference evidence="7" key="1">
    <citation type="submission" date="2007-06" db="EMBL/GenBank/DDBJ databases">
        <title>Complete sequence of Marinomonas sp. MWYL1.</title>
        <authorList>
            <consortium name="US DOE Joint Genome Institute"/>
            <person name="Copeland A."/>
            <person name="Lucas S."/>
            <person name="Lapidus A."/>
            <person name="Barry K."/>
            <person name="Glavina del Rio T."/>
            <person name="Dalin E."/>
            <person name="Tice H."/>
            <person name="Pitluck S."/>
            <person name="Kiss H."/>
            <person name="Brettin T."/>
            <person name="Bruce D."/>
            <person name="Detter J.C."/>
            <person name="Han C."/>
            <person name="Schmutz J."/>
            <person name="Larimer F."/>
            <person name="Land M."/>
            <person name="Hauser L."/>
            <person name="Kyrpides N."/>
            <person name="Kim E."/>
            <person name="Johnston A.W.B."/>
            <person name="Todd J.D."/>
            <person name="Rogers R."/>
            <person name="Wexler M."/>
            <person name="Bond P.L."/>
            <person name="Li Y."/>
            <person name="Richardson P."/>
        </authorList>
    </citation>
    <scope>NUCLEOTIDE SEQUENCE [LARGE SCALE GENOMIC DNA]</scope>
    <source>
        <strain evidence="7">MWYL1</strain>
    </source>
</reference>
<evidence type="ECO:0000256" key="2">
    <source>
        <dbReference type="ARBA" id="ARBA00022692"/>
    </source>
</evidence>
<dbReference type="PANTHER" id="PTHR34597:SF3">
    <property type="entry name" value="OUTER MEMBRANE TRANSPORTER CDIB"/>
    <property type="match status" value="1"/>
</dbReference>
<dbReference type="GO" id="GO:0046819">
    <property type="term" value="P:protein secretion by the type V secretion system"/>
    <property type="evidence" value="ECO:0007669"/>
    <property type="project" value="TreeGrafter"/>
</dbReference>
<dbReference type="AlphaFoldDB" id="A6VSJ0"/>
<protein>
    <submittedName>
        <fullName evidence="7">Polypeptide-transport-associated domain protein ShlB-type</fullName>
    </submittedName>
</protein>
<evidence type="ECO:0000256" key="3">
    <source>
        <dbReference type="ARBA" id="ARBA00023237"/>
    </source>
</evidence>
<feature type="domain" description="Haemolysin activator HlyB C-terminal" evidence="5">
    <location>
        <begin position="210"/>
        <end position="502"/>
    </location>
</feature>
<evidence type="ECO:0000313" key="7">
    <source>
        <dbReference type="EMBL" id="ABR69419.1"/>
    </source>
</evidence>
<keyword evidence="1" id="KW-0472">Membrane</keyword>
<evidence type="ECO:0000259" key="5">
    <source>
        <dbReference type="Pfam" id="PF03865"/>
    </source>
</evidence>
<dbReference type="eggNOG" id="COG2831">
    <property type="taxonomic scope" value="Bacteria"/>
</dbReference>
<dbReference type="Gene3D" id="2.40.160.50">
    <property type="entry name" value="membrane protein fhac: a member of the omp85/tpsb transporter family"/>
    <property type="match status" value="1"/>
</dbReference>
<feature type="signal peptide" evidence="4">
    <location>
        <begin position="1"/>
        <end position="28"/>
    </location>
</feature>
<dbReference type="InterPro" id="IPR051544">
    <property type="entry name" value="TPS_OM_transporter"/>
</dbReference>
<dbReference type="EMBL" id="CP000749">
    <property type="protein sequence ID" value="ABR69419.1"/>
    <property type="molecule type" value="Genomic_DNA"/>
</dbReference>
<keyword evidence="4" id="KW-0732">Signal</keyword>
<accession>A6VSJ0</accession>